<feature type="transmembrane region" description="Helical" evidence="9">
    <location>
        <begin position="64"/>
        <end position="86"/>
    </location>
</feature>
<dbReference type="HOGENOM" id="CLU_009579_5_0_1"/>
<gene>
    <name evidence="11" type="ORF">TRIADDRAFT_55856</name>
</gene>
<dbReference type="PANTHER" id="PTHR24249">
    <property type="entry name" value="HISTAMINE RECEPTOR-RELATED G-PROTEIN COUPLED RECEPTOR"/>
    <property type="match status" value="1"/>
</dbReference>
<dbReference type="Gene3D" id="1.20.1070.10">
    <property type="entry name" value="Rhodopsin 7-helix transmembrane proteins"/>
    <property type="match status" value="1"/>
</dbReference>
<dbReference type="Pfam" id="PF00001">
    <property type="entry name" value="7tm_1"/>
    <property type="match status" value="1"/>
</dbReference>
<dbReference type="Proteomes" id="UP000009022">
    <property type="component" value="Unassembled WGS sequence"/>
</dbReference>
<dbReference type="KEGG" id="tad:TRIADDRAFT_55856"/>
<dbReference type="GO" id="GO:0004930">
    <property type="term" value="F:G protein-coupled receptor activity"/>
    <property type="evidence" value="ECO:0000318"/>
    <property type="project" value="GO_Central"/>
</dbReference>
<dbReference type="InterPro" id="IPR050569">
    <property type="entry name" value="TAAR"/>
</dbReference>
<sequence length="348" mass="39623">MSINTTLSSLPINTTRNANGNGVMLSITIAAIYNGITGIIALTINAPLAYIIITRRTLWKIPHIRLCSMCFTSIILALLYCLPYPWISSSPPTSVLKIIQKPLRNFLLASFCFHLASDAVDKVVIIAFPFQYKSFVRPSIVGLNLTLVWLISLFVSFYPIISPLRRKSNVTYLTGSISEEANYHYVFYSLCIILPYSVIILCHGYLFVVALRHVRNIDYQQSKSMEELKRGRQRIIKKFRAARPLIVTSVVFLIFTVPYFVCLFIAFSLGDLPWEIRKKHLGVLMNALKASSYGLRELAFSYPAYNPFIFILFSQDLRKEIAEFLRISRKKPLLQSASTTRMTSTHLI</sequence>
<keyword evidence="5" id="KW-0297">G-protein coupled receptor</keyword>
<evidence type="ECO:0000256" key="7">
    <source>
        <dbReference type="ARBA" id="ARBA00023170"/>
    </source>
</evidence>
<dbReference type="InterPro" id="IPR017452">
    <property type="entry name" value="GPCR_Rhodpsn_7TM"/>
</dbReference>
<dbReference type="GO" id="GO:0005886">
    <property type="term" value="C:plasma membrane"/>
    <property type="evidence" value="ECO:0000318"/>
    <property type="project" value="GO_Central"/>
</dbReference>
<evidence type="ECO:0000256" key="4">
    <source>
        <dbReference type="ARBA" id="ARBA00022989"/>
    </source>
</evidence>
<feature type="transmembrane region" description="Helical" evidence="9">
    <location>
        <begin position="245"/>
        <end position="269"/>
    </location>
</feature>
<evidence type="ECO:0000256" key="1">
    <source>
        <dbReference type="ARBA" id="ARBA00004651"/>
    </source>
</evidence>
<feature type="transmembrane region" description="Helical" evidence="9">
    <location>
        <begin position="23"/>
        <end position="52"/>
    </location>
</feature>
<keyword evidence="12" id="KW-1185">Reference proteome</keyword>
<dbReference type="PANTHER" id="PTHR24249:SF372">
    <property type="entry name" value="G-PROTEIN COUPLED RECEPTORS FAMILY 1 PROFILE DOMAIN-CONTAINING PROTEIN"/>
    <property type="match status" value="1"/>
</dbReference>
<keyword evidence="8" id="KW-0807">Transducer</keyword>
<evidence type="ECO:0000313" key="11">
    <source>
        <dbReference type="EMBL" id="EDV26100.1"/>
    </source>
</evidence>
<evidence type="ECO:0000313" key="12">
    <source>
        <dbReference type="Proteomes" id="UP000009022"/>
    </source>
</evidence>
<feature type="transmembrane region" description="Helical" evidence="9">
    <location>
        <begin position="185"/>
        <end position="211"/>
    </location>
</feature>
<dbReference type="GO" id="GO:0007186">
    <property type="term" value="P:G protein-coupled receptor signaling pathway"/>
    <property type="evidence" value="ECO:0000318"/>
    <property type="project" value="GO_Central"/>
</dbReference>
<keyword evidence="7" id="KW-0675">Receptor</keyword>
<evidence type="ECO:0000259" key="10">
    <source>
        <dbReference type="PROSITE" id="PS50262"/>
    </source>
</evidence>
<feature type="transmembrane region" description="Helical" evidence="9">
    <location>
        <begin position="140"/>
        <end position="161"/>
    </location>
</feature>
<dbReference type="InterPro" id="IPR000276">
    <property type="entry name" value="GPCR_Rhodpsn"/>
</dbReference>
<keyword evidence="6 9" id="KW-0472">Membrane</keyword>
<keyword evidence="3 9" id="KW-0812">Transmembrane</keyword>
<dbReference type="SUPFAM" id="SSF81321">
    <property type="entry name" value="Family A G protein-coupled receptor-like"/>
    <property type="match status" value="1"/>
</dbReference>
<dbReference type="PRINTS" id="PR00237">
    <property type="entry name" value="GPCRRHODOPSN"/>
</dbReference>
<protein>
    <recommendedName>
        <fullName evidence="10">G-protein coupled receptors family 1 profile domain-containing protein</fullName>
    </recommendedName>
</protein>
<feature type="domain" description="G-protein coupled receptors family 1 profile" evidence="10">
    <location>
        <begin position="44"/>
        <end position="310"/>
    </location>
</feature>
<dbReference type="GeneID" id="6752839"/>
<name>B3RW20_TRIAD</name>
<keyword evidence="2" id="KW-1003">Cell membrane</keyword>
<dbReference type="RefSeq" id="XP_002112133.1">
    <property type="nucleotide sequence ID" value="XM_002112097.1"/>
</dbReference>
<keyword evidence="4 9" id="KW-1133">Transmembrane helix</keyword>
<dbReference type="PhylomeDB" id="B3RW20"/>
<accession>B3RW20</accession>
<dbReference type="InParanoid" id="B3RW20"/>
<evidence type="ECO:0000256" key="8">
    <source>
        <dbReference type="ARBA" id="ARBA00023224"/>
    </source>
</evidence>
<proteinExistence type="predicted"/>
<organism evidence="11 12">
    <name type="scientific">Trichoplax adhaerens</name>
    <name type="common">Trichoplax reptans</name>
    <dbReference type="NCBI Taxonomy" id="10228"/>
    <lineage>
        <taxon>Eukaryota</taxon>
        <taxon>Metazoa</taxon>
        <taxon>Placozoa</taxon>
        <taxon>Uniplacotomia</taxon>
        <taxon>Trichoplacea</taxon>
        <taxon>Trichoplacidae</taxon>
        <taxon>Trichoplax</taxon>
    </lineage>
</organism>
<dbReference type="CTD" id="6752839"/>
<evidence type="ECO:0000256" key="2">
    <source>
        <dbReference type="ARBA" id="ARBA00022475"/>
    </source>
</evidence>
<reference evidence="11 12" key="1">
    <citation type="journal article" date="2008" name="Nature">
        <title>The Trichoplax genome and the nature of placozoans.</title>
        <authorList>
            <person name="Srivastava M."/>
            <person name="Begovic E."/>
            <person name="Chapman J."/>
            <person name="Putnam N.H."/>
            <person name="Hellsten U."/>
            <person name="Kawashima T."/>
            <person name="Kuo A."/>
            <person name="Mitros T."/>
            <person name="Salamov A."/>
            <person name="Carpenter M.L."/>
            <person name="Signorovitch A.Y."/>
            <person name="Moreno M.A."/>
            <person name="Kamm K."/>
            <person name="Grimwood J."/>
            <person name="Schmutz J."/>
            <person name="Shapiro H."/>
            <person name="Grigoriev I.V."/>
            <person name="Buss L.W."/>
            <person name="Schierwater B."/>
            <person name="Dellaporta S.L."/>
            <person name="Rokhsar D.S."/>
        </authorList>
    </citation>
    <scope>NUCLEOTIDE SEQUENCE [LARGE SCALE GENOMIC DNA]</scope>
    <source>
        <strain evidence="11 12">Grell-BS-1999</strain>
    </source>
</reference>
<evidence type="ECO:0000256" key="9">
    <source>
        <dbReference type="SAM" id="Phobius"/>
    </source>
</evidence>
<dbReference type="AlphaFoldDB" id="B3RW20"/>
<comment type="subcellular location">
    <subcellularLocation>
        <location evidence="1">Cell membrane</location>
        <topology evidence="1">Multi-pass membrane protein</topology>
    </subcellularLocation>
</comment>
<evidence type="ECO:0000256" key="3">
    <source>
        <dbReference type="ARBA" id="ARBA00022692"/>
    </source>
</evidence>
<evidence type="ECO:0000256" key="5">
    <source>
        <dbReference type="ARBA" id="ARBA00023040"/>
    </source>
</evidence>
<dbReference type="EMBL" id="DS985244">
    <property type="protein sequence ID" value="EDV26100.1"/>
    <property type="molecule type" value="Genomic_DNA"/>
</dbReference>
<dbReference type="PROSITE" id="PS50262">
    <property type="entry name" value="G_PROTEIN_RECEP_F1_2"/>
    <property type="match status" value="1"/>
</dbReference>
<dbReference type="OrthoDB" id="10042731at2759"/>
<feature type="transmembrane region" description="Helical" evidence="9">
    <location>
        <begin position="106"/>
        <end position="128"/>
    </location>
</feature>
<evidence type="ECO:0000256" key="6">
    <source>
        <dbReference type="ARBA" id="ARBA00023136"/>
    </source>
</evidence>
<dbReference type="CDD" id="cd00637">
    <property type="entry name" value="7tm_classA_rhodopsin-like"/>
    <property type="match status" value="1"/>
</dbReference>